<feature type="transmembrane region" description="Helical" evidence="9">
    <location>
        <begin position="97"/>
        <end position="117"/>
    </location>
</feature>
<evidence type="ECO:0000256" key="4">
    <source>
        <dbReference type="ARBA" id="ARBA00022679"/>
    </source>
</evidence>
<keyword evidence="8" id="KW-0012">Acyltransferase</keyword>
<reference evidence="11 12" key="1">
    <citation type="submission" date="2024-05" db="EMBL/GenBank/DDBJ databases">
        <authorList>
            <person name="Liu Q."/>
            <person name="Xin Y.-H."/>
        </authorList>
    </citation>
    <scope>NUCLEOTIDE SEQUENCE [LARGE SCALE GENOMIC DNA]</scope>
    <source>
        <strain evidence="11 12">CGMCC 1.10181</strain>
    </source>
</reference>
<evidence type="ECO:0000313" key="11">
    <source>
        <dbReference type="EMBL" id="MEN2791284.1"/>
    </source>
</evidence>
<sequence>MTMVQTAAVPAPRDMRLATFGGPWLWLAIGVVASLLAVGGPRDVSLAAWIAPIFLLRFVRTSRLWVGLPVVWLVSIADACCWWAQVGPPQKHLVEAVELIAFGTIYALPYIVDRLIAPRVGILGKALTLPAAWACAEYVFATLGPLGALYGVRAITQTDNLALLQLCSVLGPYSIGFLIYGVAAVGNLVWDEPANPSALRAAIAAVVVLGLVLIGGALRLAFAPLPQAYVPAATVSPSMYAQTAARAVIEGRAPRLGVAASDLRTIFAPTALFASREEKTRTPVDVAHKAYAIVQDDLLASTRAAARSGAKIVLWSETAAPVLNDADKPAFVAKIGDVAREEKIYIVAAIGEAFARNQTIMVGPDGRQQWSYDKNHPVPIMEPVPPRANPLPSLATPFGLLSNMICFDADFPALARVRADLMLVPGFDWPELGRTHSLKMVSVRTIENGYSMLRSSAWGQSVALDRFGRILATQDTTGPEAHIMYADLPTKGAPTLYNRTGDLLIWISLAGLLAAIYAAIFGRRRAA</sequence>
<dbReference type="InterPro" id="IPR004563">
    <property type="entry name" value="Apolipo_AcylTrfase"/>
</dbReference>
<evidence type="ECO:0000256" key="8">
    <source>
        <dbReference type="ARBA" id="ARBA00023315"/>
    </source>
</evidence>
<protein>
    <submittedName>
        <fullName evidence="11">Nitrilase-related carbon-nitrogen hydrolase</fullName>
    </submittedName>
</protein>
<keyword evidence="5 9" id="KW-0812">Transmembrane</keyword>
<evidence type="ECO:0000256" key="1">
    <source>
        <dbReference type="ARBA" id="ARBA00004651"/>
    </source>
</evidence>
<dbReference type="InterPro" id="IPR036526">
    <property type="entry name" value="C-N_Hydrolase_sf"/>
</dbReference>
<comment type="caution">
    <text evidence="11">The sequence shown here is derived from an EMBL/GenBank/DDBJ whole genome shotgun (WGS) entry which is preliminary data.</text>
</comment>
<keyword evidence="3" id="KW-1003">Cell membrane</keyword>
<gene>
    <name evidence="11" type="ORF">ABC974_16740</name>
</gene>
<keyword evidence="11" id="KW-0378">Hydrolase</keyword>
<dbReference type="Pfam" id="PF00795">
    <property type="entry name" value="CN_hydrolase"/>
    <property type="match status" value="1"/>
</dbReference>
<feature type="domain" description="CN hydrolase" evidence="10">
    <location>
        <begin position="280"/>
        <end position="490"/>
    </location>
</feature>
<evidence type="ECO:0000313" key="12">
    <source>
        <dbReference type="Proteomes" id="UP001419910"/>
    </source>
</evidence>
<evidence type="ECO:0000256" key="9">
    <source>
        <dbReference type="SAM" id="Phobius"/>
    </source>
</evidence>
<feature type="transmembrane region" description="Helical" evidence="9">
    <location>
        <begin position="170"/>
        <end position="190"/>
    </location>
</feature>
<name>A0ABU9Y648_9SPHN</name>
<proteinExistence type="inferred from homology"/>
<dbReference type="PANTHER" id="PTHR38686">
    <property type="entry name" value="APOLIPOPROTEIN N-ACYLTRANSFERASE"/>
    <property type="match status" value="1"/>
</dbReference>
<accession>A0ABU9Y648</accession>
<keyword evidence="12" id="KW-1185">Reference proteome</keyword>
<feature type="transmembrane region" description="Helical" evidence="9">
    <location>
        <begin position="66"/>
        <end position="85"/>
    </location>
</feature>
<dbReference type="InterPro" id="IPR003010">
    <property type="entry name" value="C-N_Hydrolase"/>
</dbReference>
<dbReference type="PROSITE" id="PS50263">
    <property type="entry name" value="CN_HYDROLASE"/>
    <property type="match status" value="1"/>
</dbReference>
<dbReference type="RefSeq" id="WP_343892461.1">
    <property type="nucleotide sequence ID" value="NZ_BAAAEH010000059.1"/>
</dbReference>
<feature type="transmembrane region" description="Helical" evidence="9">
    <location>
        <begin position="503"/>
        <end position="522"/>
    </location>
</feature>
<comment type="similarity">
    <text evidence="2">Belongs to the CN hydrolase family. Apolipoprotein N-acyltransferase subfamily.</text>
</comment>
<keyword evidence="7 9" id="KW-0472">Membrane</keyword>
<keyword evidence="6 9" id="KW-1133">Transmembrane helix</keyword>
<feature type="transmembrane region" description="Helical" evidence="9">
    <location>
        <begin position="202"/>
        <end position="222"/>
    </location>
</feature>
<dbReference type="GO" id="GO:0016787">
    <property type="term" value="F:hydrolase activity"/>
    <property type="evidence" value="ECO:0007669"/>
    <property type="project" value="UniProtKB-KW"/>
</dbReference>
<organism evidence="11 12">
    <name type="scientific">Sphingomonas oligophenolica</name>
    <dbReference type="NCBI Taxonomy" id="301154"/>
    <lineage>
        <taxon>Bacteria</taxon>
        <taxon>Pseudomonadati</taxon>
        <taxon>Pseudomonadota</taxon>
        <taxon>Alphaproteobacteria</taxon>
        <taxon>Sphingomonadales</taxon>
        <taxon>Sphingomonadaceae</taxon>
        <taxon>Sphingomonas</taxon>
    </lineage>
</organism>
<evidence type="ECO:0000256" key="3">
    <source>
        <dbReference type="ARBA" id="ARBA00022475"/>
    </source>
</evidence>
<comment type="subcellular location">
    <subcellularLocation>
        <location evidence="1">Cell membrane</location>
        <topology evidence="1">Multi-pass membrane protein</topology>
    </subcellularLocation>
</comment>
<evidence type="ECO:0000256" key="7">
    <source>
        <dbReference type="ARBA" id="ARBA00023136"/>
    </source>
</evidence>
<dbReference type="Proteomes" id="UP001419910">
    <property type="component" value="Unassembled WGS sequence"/>
</dbReference>
<evidence type="ECO:0000259" key="10">
    <source>
        <dbReference type="PROSITE" id="PS50263"/>
    </source>
</evidence>
<dbReference type="SUPFAM" id="SSF56317">
    <property type="entry name" value="Carbon-nitrogen hydrolase"/>
    <property type="match status" value="1"/>
</dbReference>
<dbReference type="Gene3D" id="3.60.110.10">
    <property type="entry name" value="Carbon-nitrogen hydrolase"/>
    <property type="match status" value="1"/>
</dbReference>
<feature type="transmembrane region" description="Helical" evidence="9">
    <location>
        <begin position="20"/>
        <end position="38"/>
    </location>
</feature>
<feature type="transmembrane region" description="Helical" evidence="9">
    <location>
        <begin position="129"/>
        <end position="150"/>
    </location>
</feature>
<dbReference type="EMBL" id="JBDIME010000016">
    <property type="protein sequence ID" value="MEN2791284.1"/>
    <property type="molecule type" value="Genomic_DNA"/>
</dbReference>
<dbReference type="PANTHER" id="PTHR38686:SF1">
    <property type="entry name" value="APOLIPOPROTEIN N-ACYLTRANSFERASE"/>
    <property type="match status" value="1"/>
</dbReference>
<evidence type="ECO:0000256" key="2">
    <source>
        <dbReference type="ARBA" id="ARBA00010065"/>
    </source>
</evidence>
<evidence type="ECO:0000256" key="5">
    <source>
        <dbReference type="ARBA" id="ARBA00022692"/>
    </source>
</evidence>
<evidence type="ECO:0000256" key="6">
    <source>
        <dbReference type="ARBA" id="ARBA00022989"/>
    </source>
</evidence>
<keyword evidence="4" id="KW-0808">Transferase</keyword>